<sequence>MLADYWPLLGLRLRVGPVELRPPSDTDLSALAAVAFEGMQKPGTRTFLTPWTDLPPMDRARHVVQGVWSDRGEWTPSDWSLHLGVFVDGVAVGMQGLLGTSFGQLREVRTWSWLGLAHQGRGLGTVARQAALHLAFSELSAQSATTASFVDNPAPLRVSRKLGYEDDGLTRDLLHGEVVVSQRLRLSRERWAAQPRPPVSVTGLAPCLPLFGVPA</sequence>
<protein>
    <submittedName>
        <fullName evidence="2">Protein N-acetyltransferase, RimJ/RimL family</fullName>
    </submittedName>
</protein>
<dbReference type="GO" id="GO:0008999">
    <property type="term" value="F:protein-N-terminal-alanine acetyltransferase activity"/>
    <property type="evidence" value="ECO:0007669"/>
    <property type="project" value="TreeGrafter"/>
</dbReference>
<dbReference type="EMBL" id="FZPH01000015">
    <property type="protein sequence ID" value="SNT63783.1"/>
    <property type="molecule type" value="Genomic_DNA"/>
</dbReference>
<dbReference type="GO" id="GO:0005737">
    <property type="term" value="C:cytoplasm"/>
    <property type="evidence" value="ECO:0007669"/>
    <property type="project" value="TreeGrafter"/>
</dbReference>
<dbReference type="AlphaFoldDB" id="A0A239PA79"/>
<dbReference type="OrthoDB" id="3466127at2"/>
<dbReference type="PANTHER" id="PTHR43441:SF11">
    <property type="entry name" value="RIBOSOMAL-PROTEIN-SERINE ACETYLTRANSFERASE"/>
    <property type="match status" value="1"/>
</dbReference>
<dbReference type="PANTHER" id="PTHR43441">
    <property type="entry name" value="RIBOSOMAL-PROTEIN-SERINE ACETYLTRANSFERASE"/>
    <property type="match status" value="1"/>
</dbReference>
<dbReference type="SUPFAM" id="SSF55729">
    <property type="entry name" value="Acyl-CoA N-acyltransferases (Nat)"/>
    <property type="match status" value="1"/>
</dbReference>
<gene>
    <name evidence="2" type="ORF">SAMN05421812_115222</name>
</gene>
<name>A0A239PA79_9ACTN</name>
<dbReference type="Pfam" id="PF13302">
    <property type="entry name" value="Acetyltransf_3"/>
    <property type="match status" value="1"/>
</dbReference>
<proteinExistence type="predicted"/>
<organism evidence="2 3">
    <name type="scientific">Asanoa hainanensis</name>
    <dbReference type="NCBI Taxonomy" id="560556"/>
    <lineage>
        <taxon>Bacteria</taxon>
        <taxon>Bacillati</taxon>
        <taxon>Actinomycetota</taxon>
        <taxon>Actinomycetes</taxon>
        <taxon>Micromonosporales</taxon>
        <taxon>Micromonosporaceae</taxon>
        <taxon>Asanoa</taxon>
    </lineage>
</organism>
<evidence type="ECO:0000313" key="3">
    <source>
        <dbReference type="Proteomes" id="UP000198362"/>
    </source>
</evidence>
<keyword evidence="2" id="KW-0808">Transferase</keyword>
<keyword evidence="3" id="KW-1185">Reference proteome</keyword>
<dbReference type="InterPro" id="IPR016181">
    <property type="entry name" value="Acyl_CoA_acyltransferase"/>
</dbReference>
<evidence type="ECO:0000259" key="1">
    <source>
        <dbReference type="PROSITE" id="PS51186"/>
    </source>
</evidence>
<reference evidence="2 3" key="1">
    <citation type="submission" date="2017-06" db="EMBL/GenBank/DDBJ databases">
        <authorList>
            <person name="Kim H.J."/>
            <person name="Triplett B.A."/>
        </authorList>
    </citation>
    <scope>NUCLEOTIDE SEQUENCE [LARGE SCALE GENOMIC DNA]</scope>
    <source>
        <strain evidence="2 3">CGMCC 4.5593</strain>
    </source>
</reference>
<evidence type="ECO:0000313" key="2">
    <source>
        <dbReference type="EMBL" id="SNT63783.1"/>
    </source>
</evidence>
<dbReference type="Gene3D" id="3.40.630.30">
    <property type="match status" value="1"/>
</dbReference>
<accession>A0A239PA79</accession>
<dbReference type="RefSeq" id="WP_089254178.1">
    <property type="nucleotide sequence ID" value="NZ_FZPH01000015.1"/>
</dbReference>
<dbReference type="PROSITE" id="PS51186">
    <property type="entry name" value="GNAT"/>
    <property type="match status" value="1"/>
</dbReference>
<feature type="domain" description="N-acetyltransferase" evidence="1">
    <location>
        <begin position="18"/>
        <end position="185"/>
    </location>
</feature>
<dbReference type="GO" id="GO:1990189">
    <property type="term" value="F:protein N-terminal-serine acetyltransferase activity"/>
    <property type="evidence" value="ECO:0007669"/>
    <property type="project" value="TreeGrafter"/>
</dbReference>
<dbReference type="Proteomes" id="UP000198362">
    <property type="component" value="Unassembled WGS sequence"/>
</dbReference>
<dbReference type="InterPro" id="IPR051908">
    <property type="entry name" value="Ribosomal_N-acetyltransferase"/>
</dbReference>
<dbReference type="InterPro" id="IPR000182">
    <property type="entry name" value="GNAT_dom"/>
</dbReference>